<feature type="compositionally biased region" description="Polar residues" evidence="2">
    <location>
        <begin position="392"/>
        <end position="405"/>
    </location>
</feature>
<feature type="compositionally biased region" description="Polar residues" evidence="2">
    <location>
        <begin position="413"/>
        <end position="425"/>
    </location>
</feature>
<dbReference type="Pfam" id="PF00169">
    <property type="entry name" value="PH"/>
    <property type="match status" value="1"/>
</dbReference>
<dbReference type="PROSITE" id="PS01159">
    <property type="entry name" value="WW_DOMAIN_1"/>
    <property type="match status" value="2"/>
</dbReference>
<feature type="compositionally biased region" description="Pro residues" evidence="2">
    <location>
        <begin position="366"/>
        <end position="379"/>
    </location>
</feature>
<feature type="region of interest" description="Disordered" evidence="2">
    <location>
        <begin position="573"/>
        <end position="593"/>
    </location>
</feature>
<reference evidence="6" key="1">
    <citation type="submission" date="2025-08" db="UniProtKB">
        <authorList>
            <consortium name="RefSeq"/>
        </authorList>
    </citation>
    <scope>IDENTIFICATION</scope>
    <source>
        <tissue evidence="6">Blood</tissue>
    </source>
</reference>
<dbReference type="SUPFAM" id="SSF51045">
    <property type="entry name" value="WW domain"/>
    <property type="match status" value="2"/>
</dbReference>
<feature type="region of interest" description="Disordered" evidence="2">
    <location>
        <begin position="103"/>
        <end position="160"/>
    </location>
</feature>
<proteinExistence type="predicted"/>
<organism evidence="5 6">
    <name type="scientific">Equus przewalskii</name>
    <name type="common">Przewalski's horse</name>
    <name type="synonym">Equus caballus przewalskii</name>
    <dbReference type="NCBI Taxonomy" id="9798"/>
    <lineage>
        <taxon>Eukaryota</taxon>
        <taxon>Metazoa</taxon>
        <taxon>Chordata</taxon>
        <taxon>Craniata</taxon>
        <taxon>Vertebrata</taxon>
        <taxon>Euteleostomi</taxon>
        <taxon>Mammalia</taxon>
        <taxon>Eutheria</taxon>
        <taxon>Laurasiatheria</taxon>
        <taxon>Perissodactyla</taxon>
        <taxon>Equidae</taxon>
        <taxon>Equus</taxon>
    </lineage>
</organism>
<dbReference type="Gene3D" id="2.20.70.10">
    <property type="match status" value="2"/>
</dbReference>
<dbReference type="PROSITE" id="PS50020">
    <property type="entry name" value="WW_DOMAIN_2"/>
    <property type="match status" value="2"/>
</dbReference>
<dbReference type="InterPro" id="IPR001202">
    <property type="entry name" value="WW_dom"/>
</dbReference>
<feature type="coiled-coil region" evidence="1">
    <location>
        <begin position="697"/>
        <end position="783"/>
    </location>
</feature>
<evidence type="ECO:0000259" key="4">
    <source>
        <dbReference type="PROSITE" id="PS50020"/>
    </source>
</evidence>
<dbReference type="InterPro" id="IPR057971">
    <property type="entry name" value="PKHA4-7_TBCA"/>
</dbReference>
<dbReference type="InterPro" id="IPR001849">
    <property type="entry name" value="PH_domain"/>
</dbReference>
<evidence type="ECO:0000313" key="6">
    <source>
        <dbReference type="RefSeq" id="XP_070464852.1"/>
    </source>
</evidence>
<dbReference type="SUPFAM" id="SSF50729">
    <property type="entry name" value="PH domain-like"/>
    <property type="match status" value="1"/>
</dbReference>
<dbReference type="SMART" id="SM00233">
    <property type="entry name" value="PH"/>
    <property type="match status" value="1"/>
</dbReference>
<feature type="region of interest" description="Disordered" evidence="2">
    <location>
        <begin position="816"/>
        <end position="901"/>
    </location>
</feature>
<keyword evidence="1" id="KW-0175">Coiled coil</keyword>
<feature type="region of interest" description="Disordered" evidence="2">
    <location>
        <begin position="35"/>
        <end position="57"/>
    </location>
</feature>
<dbReference type="Pfam" id="PF25541">
    <property type="entry name" value="TBCA_PH"/>
    <property type="match status" value="1"/>
</dbReference>
<feature type="domain" description="WW" evidence="4">
    <location>
        <begin position="8"/>
        <end position="41"/>
    </location>
</feature>
<evidence type="ECO:0000256" key="1">
    <source>
        <dbReference type="SAM" id="Coils"/>
    </source>
</evidence>
<dbReference type="Proteomes" id="UP001652662">
    <property type="component" value="Unplaced"/>
</dbReference>
<dbReference type="PANTHER" id="PTHR12752">
    <property type="entry name" value="PHOSPHOINOSITOL 3-PHOSPHATE-BINDING PROTEIN"/>
    <property type="match status" value="1"/>
</dbReference>
<evidence type="ECO:0000259" key="3">
    <source>
        <dbReference type="PROSITE" id="PS50003"/>
    </source>
</evidence>
<feature type="region of interest" description="Disordered" evidence="2">
    <location>
        <begin position="916"/>
        <end position="1009"/>
    </location>
</feature>
<accession>A0ABM4NIR8</accession>
<dbReference type="GeneID" id="103557491"/>
<feature type="compositionally biased region" description="Polar residues" evidence="2">
    <location>
        <begin position="865"/>
        <end position="874"/>
    </location>
</feature>
<feature type="domain" description="PH" evidence="3">
    <location>
        <begin position="163"/>
        <end position="282"/>
    </location>
</feature>
<dbReference type="PROSITE" id="PS50003">
    <property type="entry name" value="PH_DOMAIN"/>
    <property type="match status" value="1"/>
</dbReference>
<sequence>MAEELDWLDLPGRWTYGVDRGGRVFFVNDEEESTSWVHPGTESPLQSGHCSSPGLPKGWEVDSTREGAVYFINHNERRNTFLHPVTGQVPEENKKFDLKIPSLDMSNKAGGRRPATTSSDGSNHNMVSEVPPERPSVRATRASRKAVAFGKRSHSMKRNPGAPVTKAGWLFKQASSGVKQWNKRWFVLVDRCLFYYKDEKEESILGSIPLLSFRVAAVQPSDNISRKHTFKVTVCWVQEAGASSTQCVSPQAEHAGVRTYFFSAESPEEQEAWIQAMGEAARVQIPPAQKSVPQAARHNHEKPDSENIPPSKHHHQPPLNCLPKPEPEPKTRGEGDGRGCEKAERRSERPDVKSEPLVKANGLQPGPEPASEPGSPYPEGPRVQGGGERHTQPNGWQLSSPSRPGSTAFPPQDSESGGQRQSFPSRANPDKIAQRKSSMNQLQQWVNLRRGVPPPEDLRSPSRFYPVTRRVPEYYGPYSSQYPDDYQYYPPGVRPDSICSMPAYDRISPPWALEDKRHSFRNGGGPAFQLREWKEPAGYGRQDSTVWIPSPSRQPVYYDELDATSGSLRHLSLQPRSHSVPRSPGQGSCNRARIYSPVRSPSARFERLPPRSEDIYADPAAYVMRRSISSPKYDYLGDRRPVPAGLFPYNYPPSPTVHDKMVPPCPEVFRDSLHTYKLNEQDTDKLLGKLCEQNKVVREQDRLVQQLRAEKESLESALMGTHQELEMFGSQPAYPEKLLHKKEALQNQLINIRVELSQATTALTNSTVEYENLESEVSALHDDLWEQLNLDIQNEVLNRQIQKEIWRVQDVLEGLRKNNPSRGTDTAKHRGGLGPSATCSSNSPASPLSSASLTSPLSPFSLVSGSQGSPTKPGSSEPKASYEQNKKDPHQTSTLDPSGDISLVPTRQEVEAEKQAALNKVGIVPPRTKSPTDEEVTPSRVVKRSASGLTNGLTPRQERPKSAVFPGEGKVKMSVEEQIDRMRRHQSGSVKEKRRSLQLPASPAPDPTARPAYKVVRRHRSIHEVDISNLEAALRAEEPGGQAYETPREEIARLRKMELEPQHYEVDINKELSTPDKVLIPERYIDLEPDTPLSPEELKEKQKKVERIKTLIAKSSMQNVVPIGEGDLVDVPQDSESQLQEQEKRIEISCALATEASRRGRMLSVQALAEANAVKLHRATF</sequence>
<dbReference type="CDD" id="cd00201">
    <property type="entry name" value="WW"/>
    <property type="match status" value="1"/>
</dbReference>
<feature type="region of interest" description="Disordered" evidence="2">
    <location>
        <begin position="288"/>
        <end position="464"/>
    </location>
</feature>
<protein>
    <submittedName>
        <fullName evidence="6">Pleckstrin homology domain-containing family A member 6 isoform X24</fullName>
    </submittedName>
</protein>
<dbReference type="CDD" id="cd13248">
    <property type="entry name" value="PH_PEPP1_2_3"/>
    <property type="match status" value="1"/>
</dbReference>
<dbReference type="InterPro" id="IPR036020">
    <property type="entry name" value="WW_dom_sf"/>
</dbReference>
<feature type="compositionally biased region" description="Basic and acidic residues" evidence="2">
    <location>
        <begin position="969"/>
        <end position="981"/>
    </location>
</feature>
<dbReference type="PANTHER" id="PTHR12752:SF5">
    <property type="entry name" value="PLECKSTRIN HOMOLOGY DOMAIN-CONTAINING FAMILY A MEMBER 6"/>
    <property type="match status" value="1"/>
</dbReference>
<feature type="compositionally biased region" description="Basic and acidic residues" evidence="2">
    <location>
        <begin position="325"/>
        <end position="356"/>
    </location>
</feature>
<feature type="compositionally biased region" description="Polar residues" evidence="2">
    <location>
        <begin position="435"/>
        <end position="446"/>
    </location>
</feature>
<dbReference type="Gene3D" id="2.30.29.30">
    <property type="entry name" value="Pleckstrin-homology domain (PH domain)/Phosphotyrosine-binding domain (PTB)"/>
    <property type="match status" value="1"/>
</dbReference>
<gene>
    <name evidence="6" type="primary">PLEKHA6</name>
</gene>
<feature type="compositionally biased region" description="Basic residues" evidence="2">
    <location>
        <begin position="982"/>
        <end position="996"/>
    </location>
</feature>
<evidence type="ECO:0000313" key="5">
    <source>
        <dbReference type="Proteomes" id="UP001652662"/>
    </source>
</evidence>
<name>A0ABM4NIR8_EQUPR</name>
<dbReference type="RefSeq" id="XP_070464852.1">
    <property type="nucleotide sequence ID" value="XM_070608751.1"/>
</dbReference>
<feature type="compositionally biased region" description="Polar residues" evidence="2">
    <location>
        <begin position="115"/>
        <end position="126"/>
    </location>
</feature>
<feature type="domain" description="WW" evidence="4">
    <location>
        <begin position="53"/>
        <end position="86"/>
    </location>
</feature>
<dbReference type="InterPro" id="IPR011993">
    <property type="entry name" value="PH-like_dom_sf"/>
</dbReference>
<dbReference type="SMART" id="SM00456">
    <property type="entry name" value="WW"/>
    <property type="match status" value="2"/>
</dbReference>
<feature type="compositionally biased region" description="Low complexity" evidence="2">
    <location>
        <begin position="840"/>
        <end position="864"/>
    </location>
</feature>
<dbReference type="InterPro" id="IPR040392">
    <property type="entry name" value="PKHA4-7_PH"/>
</dbReference>
<evidence type="ECO:0000256" key="2">
    <source>
        <dbReference type="SAM" id="MobiDB-lite"/>
    </source>
</evidence>
<keyword evidence="5" id="KW-1185">Reference proteome</keyword>